<keyword evidence="3" id="KW-1015">Disulfide bond</keyword>
<reference evidence="6 7" key="1">
    <citation type="submission" date="2022-01" db="EMBL/GenBank/DDBJ databases">
        <title>A chromosomal length assembly of Cordylochernes scorpioides.</title>
        <authorList>
            <person name="Zeh D."/>
            <person name="Zeh J."/>
        </authorList>
    </citation>
    <scope>NUCLEOTIDE SEQUENCE [LARGE SCALE GENOMIC DNA]</scope>
    <source>
        <strain evidence="6">IN4F17</strain>
        <tissue evidence="6">Whole Body</tissue>
    </source>
</reference>
<evidence type="ECO:0000256" key="1">
    <source>
        <dbReference type="ARBA" id="ARBA00022729"/>
    </source>
</evidence>
<feature type="domain" description="Ig-like" evidence="5">
    <location>
        <begin position="88"/>
        <end position="181"/>
    </location>
</feature>
<evidence type="ECO:0000259" key="5">
    <source>
        <dbReference type="PROSITE" id="PS50835"/>
    </source>
</evidence>
<dbReference type="Pfam" id="PF13927">
    <property type="entry name" value="Ig_3"/>
    <property type="match status" value="1"/>
</dbReference>
<dbReference type="InterPro" id="IPR051170">
    <property type="entry name" value="Neural/epithelial_adhesion"/>
</dbReference>
<name>A0ABY6LEZ5_9ARAC</name>
<dbReference type="InterPro" id="IPR003598">
    <property type="entry name" value="Ig_sub2"/>
</dbReference>
<dbReference type="PANTHER" id="PTHR12231">
    <property type="entry name" value="CTX-RELATED TYPE I TRANSMEMBRANE PROTEIN"/>
    <property type="match status" value="1"/>
</dbReference>
<dbReference type="SMART" id="SM00408">
    <property type="entry name" value="IGc2"/>
    <property type="match status" value="3"/>
</dbReference>
<protein>
    <recommendedName>
        <fullName evidence="5">Ig-like domain-containing protein</fullName>
    </recommendedName>
</protein>
<evidence type="ECO:0000256" key="4">
    <source>
        <dbReference type="ARBA" id="ARBA00023319"/>
    </source>
</evidence>
<proteinExistence type="predicted"/>
<dbReference type="Gene3D" id="2.60.40.10">
    <property type="entry name" value="Immunoglobulins"/>
    <property type="match status" value="3"/>
</dbReference>
<organism evidence="6 7">
    <name type="scientific">Cordylochernes scorpioides</name>
    <dbReference type="NCBI Taxonomy" id="51811"/>
    <lineage>
        <taxon>Eukaryota</taxon>
        <taxon>Metazoa</taxon>
        <taxon>Ecdysozoa</taxon>
        <taxon>Arthropoda</taxon>
        <taxon>Chelicerata</taxon>
        <taxon>Arachnida</taxon>
        <taxon>Pseudoscorpiones</taxon>
        <taxon>Cheliferoidea</taxon>
        <taxon>Chernetidae</taxon>
        <taxon>Cordylochernes</taxon>
    </lineage>
</organism>
<sequence length="298" mass="34118">MTYLKISNVECLPCGQVAWIKIDTQTLLAIHTHAITRDSRIRVSHSNNRQWYLHISNVQVEDQGYYMCQINTEPMVSQLGFIEVMVPPRILENLTSSDTTVEERARVSMRCRADGYPTPTISWRREDSRQIHVTTPAGDVQTAMCAVSRVEGDYLNMSQVMREDMGAYLCIASNGIPPSVSKRILLQVNFKPKIRVPSQLVSAPVGHDAELECRLEASPRPLMSWVRNDGLILLNSAKYRITEVDEDWYRITTRVRISRLEEPDFGPYKCVAKNTFGEKEGYVRLYGRPCLPTVLWYM</sequence>
<dbReference type="InterPro" id="IPR007110">
    <property type="entry name" value="Ig-like_dom"/>
</dbReference>
<evidence type="ECO:0000313" key="6">
    <source>
        <dbReference type="EMBL" id="UYV78478.1"/>
    </source>
</evidence>
<dbReference type="Proteomes" id="UP001235939">
    <property type="component" value="Chromosome 16"/>
</dbReference>
<dbReference type="InterPro" id="IPR036179">
    <property type="entry name" value="Ig-like_dom_sf"/>
</dbReference>
<dbReference type="InterPro" id="IPR013098">
    <property type="entry name" value="Ig_I-set"/>
</dbReference>
<feature type="domain" description="Ig-like" evidence="5">
    <location>
        <begin position="192"/>
        <end position="274"/>
    </location>
</feature>
<evidence type="ECO:0000313" key="7">
    <source>
        <dbReference type="Proteomes" id="UP001235939"/>
    </source>
</evidence>
<evidence type="ECO:0000256" key="3">
    <source>
        <dbReference type="ARBA" id="ARBA00023157"/>
    </source>
</evidence>
<dbReference type="InterPro" id="IPR013151">
    <property type="entry name" value="Immunoglobulin_dom"/>
</dbReference>
<dbReference type="Pfam" id="PF07679">
    <property type="entry name" value="I-set"/>
    <property type="match status" value="1"/>
</dbReference>
<accession>A0ABY6LEZ5</accession>
<dbReference type="PANTHER" id="PTHR12231:SF253">
    <property type="entry name" value="DPR-INTERACTING PROTEIN ETA, ISOFORM B-RELATED"/>
    <property type="match status" value="1"/>
</dbReference>
<evidence type="ECO:0000256" key="2">
    <source>
        <dbReference type="ARBA" id="ARBA00022737"/>
    </source>
</evidence>
<dbReference type="InterPro" id="IPR013783">
    <property type="entry name" value="Ig-like_fold"/>
</dbReference>
<gene>
    <name evidence="6" type="ORF">LAZ67_16001654</name>
</gene>
<keyword evidence="1" id="KW-0732">Signal</keyword>
<dbReference type="EMBL" id="CP092878">
    <property type="protein sequence ID" value="UYV78478.1"/>
    <property type="molecule type" value="Genomic_DNA"/>
</dbReference>
<keyword evidence="2" id="KW-0677">Repeat</keyword>
<dbReference type="SMART" id="SM00409">
    <property type="entry name" value="IG"/>
    <property type="match status" value="3"/>
</dbReference>
<dbReference type="Pfam" id="PF00047">
    <property type="entry name" value="ig"/>
    <property type="match status" value="1"/>
</dbReference>
<keyword evidence="4" id="KW-0393">Immunoglobulin domain</keyword>
<keyword evidence="7" id="KW-1185">Reference proteome</keyword>
<dbReference type="InterPro" id="IPR003599">
    <property type="entry name" value="Ig_sub"/>
</dbReference>
<dbReference type="SUPFAM" id="SSF48726">
    <property type="entry name" value="Immunoglobulin"/>
    <property type="match status" value="3"/>
</dbReference>
<dbReference type="PROSITE" id="PS50835">
    <property type="entry name" value="IG_LIKE"/>
    <property type="match status" value="2"/>
</dbReference>